<proteinExistence type="predicted"/>
<reference evidence="2 3" key="1">
    <citation type="journal article" date="2022" name="bioRxiv">
        <title>Genomics of Preaxostyla Flagellates Illuminates Evolutionary Transitions and the Path Towards Mitochondrial Loss.</title>
        <authorList>
            <person name="Novak L.V.F."/>
            <person name="Treitli S.C."/>
            <person name="Pyrih J."/>
            <person name="Halakuc P."/>
            <person name="Pipaliya S.V."/>
            <person name="Vacek V."/>
            <person name="Brzon O."/>
            <person name="Soukal P."/>
            <person name="Eme L."/>
            <person name="Dacks J.B."/>
            <person name="Karnkowska A."/>
            <person name="Elias M."/>
            <person name="Hampl V."/>
        </authorList>
    </citation>
    <scope>NUCLEOTIDE SEQUENCE [LARGE SCALE GENOMIC DNA]</scope>
    <source>
        <strain evidence="2">NAU3</strain>
        <tissue evidence="2">Gut</tissue>
    </source>
</reference>
<protein>
    <submittedName>
        <fullName evidence="2">Uncharacterized protein</fullName>
    </submittedName>
</protein>
<evidence type="ECO:0000313" key="3">
    <source>
        <dbReference type="Proteomes" id="UP001281761"/>
    </source>
</evidence>
<dbReference type="Proteomes" id="UP001281761">
    <property type="component" value="Unassembled WGS sequence"/>
</dbReference>
<sequence length="186" mass="21324">MMTILDECFDSHTPIANKRLLHSSHSQLSQSPSLDPKIKRTIEYCFVALNNADESSFVLVEKDTLDSVEMKDHTIEEQKQQLDAQGMKLSESERKTAQLEGEKAEWTEERMTHLSTIQSLQKEKAQTQQENEQLRSELTSKTQNLEHVRRAEGLKQTIQQMKTEVARKKPILASDVIVALFLNPTM</sequence>
<evidence type="ECO:0000256" key="1">
    <source>
        <dbReference type="SAM" id="MobiDB-lite"/>
    </source>
</evidence>
<organism evidence="2 3">
    <name type="scientific">Blattamonas nauphoetae</name>
    <dbReference type="NCBI Taxonomy" id="2049346"/>
    <lineage>
        <taxon>Eukaryota</taxon>
        <taxon>Metamonada</taxon>
        <taxon>Preaxostyla</taxon>
        <taxon>Oxymonadida</taxon>
        <taxon>Blattamonas</taxon>
    </lineage>
</organism>
<keyword evidence="3" id="KW-1185">Reference proteome</keyword>
<feature type="region of interest" description="Disordered" evidence="1">
    <location>
        <begin position="82"/>
        <end position="108"/>
    </location>
</feature>
<dbReference type="EMBL" id="JARBJD010000173">
    <property type="protein sequence ID" value="KAK2948606.1"/>
    <property type="molecule type" value="Genomic_DNA"/>
</dbReference>
<gene>
    <name evidence="2" type="ORF">BLNAU_16505</name>
</gene>
<name>A0ABQ9X8A0_9EUKA</name>
<accession>A0ABQ9X8A0</accession>
<comment type="caution">
    <text evidence="2">The sequence shown here is derived from an EMBL/GenBank/DDBJ whole genome shotgun (WGS) entry which is preliminary data.</text>
</comment>
<evidence type="ECO:0000313" key="2">
    <source>
        <dbReference type="EMBL" id="KAK2948606.1"/>
    </source>
</evidence>
<feature type="compositionally biased region" description="Basic and acidic residues" evidence="1">
    <location>
        <begin position="90"/>
        <end position="108"/>
    </location>
</feature>